<accession>A0ABV7HK86</accession>
<reference evidence="2" key="1">
    <citation type="journal article" date="2019" name="Int. J. Syst. Evol. Microbiol.">
        <title>The Global Catalogue of Microorganisms (GCM) 10K type strain sequencing project: providing services to taxonomists for standard genome sequencing and annotation.</title>
        <authorList>
            <consortium name="The Broad Institute Genomics Platform"/>
            <consortium name="The Broad Institute Genome Sequencing Center for Infectious Disease"/>
            <person name="Wu L."/>
            <person name="Ma J."/>
        </authorList>
    </citation>
    <scope>NUCLEOTIDE SEQUENCE [LARGE SCALE GENOMIC DNA]</scope>
    <source>
        <strain evidence="2">KCTC 52438</strain>
    </source>
</reference>
<dbReference type="EMBL" id="JBHRSZ010000007">
    <property type="protein sequence ID" value="MFC3152875.1"/>
    <property type="molecule type" value="Genomic_DNA"/>
</dbReference>
<proteinExistence type="predicted"/>
<comment type="caution">
    <text evidence="1">The sequence shown here is derived from an EMBL/GenBank/DDBJ whole genome shotgun (WGS) entry which is preliminary data.</text>
</comment>
<evidence type="ECO:0008006" key="3">
    <source>
        <dbReference type="Google" id="ProtNLM"/>
    </source>
</evidence>
<evidence type="ECO:0000313" key="2">
    <source>
        <dbReference type="Proteomes" id="UP001595476"/>
    </source>
</evidence>
<organism evidence="1 2">
    <name type="scientific">Litoribrevibacter euphylliae</name>
    <dbReference type="NCBI Taxonomy" id="1834034"/>
    <lineage>
        <taxon>Bacteria</taxon>
        <taxon>Pseudomonadati</taxon>
        <taxon>Pseudomonadota</taxon>
        <taxon>Gammaproteobacteria</taxon>
        <taxon>Oceanospirillales</taxon>
        <taxon>Oceanospirillaceae</taxon>
        <taxon>Litoribrevibacter</taxon>
    </lineage>
</organism>
<gene>
    <name evidence="1" type="ORF">ACFOEK_17685</name>
</gene>
<dbReference type="Proteomes" id="UP001595476">
    <property type="component" value="Unassembled WGS sequence"/>
</dbReference>
<evidence type="ECO:0000313" key="1">
    <source>
        <dbReference type="EMBL" id="MFC3152875.1"/>
    </source>
</evidence>
<sequence>MNKLINRIEIAKDFAQTMIDQTITTVQSAHNTIANTSYEIAKLTPANPILMEDLKQRHDEVSGQVYQTIRSVNAQLGGLASELFGNIEDSKTADQAMNKTTMTENKE</sequence>
<name>A0ABV7HK86_9GAMM</name>
<dbReference type="RefSeq" id="WP_386722797.1">
    <property type="nucleotide sequence ID" value="NZ_JBHRSZ010000007.1"/>
</dbReference>
<protein>
    <recommendedName>
        <fullName evidence="3">Phasin family protein</fullName>
    </recommendedName>
</protein>
<keyword evidence="2" id="KW-1185">Reference proteome</keyword>